<gene>
    <name evidence="8" type="ORF">SASPL_147984</name>
</gene>
<feature type="transmembrane region" description="Helical" evidence="7">
    <location>
        <begin position="802"/>
        <end position="821"/>
    </location>
</feature>
<reference evidence="8" key="2">
    <citation type="submission" date="2020-08" db="EMBL/GenBank/DDBJ databases">
        <title>Plant Genome Project.</title>
        <authorList>
            <person name="Zhang R.-G."/>
        </authorList>
    </citation>
    <scope>NUCLEOTIDE SEQUENCE</scope>
    <source>
        <strain evidence="8">Huo1</strain>
        <tissue evidence="8">Leaf</tissue>
    </source>
</reference>
<name>A0A8X8Z2Y3_SALSN</name>
<keyword evidence="5 7" id="KW-0472">Membrane</keyword>
<comment type="caution">
    <text evidence="8">The sequence shown here is derived from an EMBL/GenBank/DDBJ whole genome shotgun (WGS) entry which is preliminary data.</text>
</comment>
<dbReference type="GO" id="GO:0022857">
    <property type="term" value="F:transmembrane transporter activity"/>
    <property type="evidence" value="ECO:0007669"/>
    <property type="project" value="InterPro"/>
</dbReference>
<feature type="transmembrane region" description="Helical" evidence="7">
    <location>
        <begin position="74"/>
        <end position="97"/>
    </location>
</feature>
<feature type="transmembrane region" description="Helical" evidence="7">
    <location>
        <begin position="509"/>
        <end position="529"/>
    </location>
</feature>
<dbReference type="PANTHER" id="PTHR11654">
    <property type="entry name" value="OLIGOPEPTIDE TRANSPORTER-RELATED"/>
    <property type="match status" value="1"/>
</dbReference>
<evidence type="ECO:0000256" key="2">
    <source>
        <dbReference type="ARBA" id="ARBA00005982"/>
    </source>
</evidence>
<sequence>MAASSLSVSSALTPSDSSSPTLIGVIFFFFALYLVAFAVGGHKPCLQAFGADQFDDENVKEVQSKSSFFNWWNFCLFGNSALESPVSFALFVFLFGIGTYRFRVKSDGRNPFVQITRVLVRALKNRCAAAPEGLAIGEEEAHFRFLDPTSLEPNGDEACDIEDAKAILKLLPICLACLPFAVEYQQSTTLFTKQGATMDCHLTSNFQIPAAALQAFTLSSIILFVPFYERVLIPLARSITHKPTDTSLLQRIGTGLVLGIVCMVVAGFTERKRLETALEHELFDFPKETVPMSIWWLVPQYLIMGVADVLTFVGLQEFFYDQVPGGVKSMGLALSFGVAGIGGFLSSFLVSVVDKATGGRGQDSWLSDNLNRAHLDYFYWLLAGLNALSVVLFVYFAKSYVCSKRSISLGLLSLSASLHSDCKAEDNTFDCAPPPLELVAFYLSLYLAAVGEGGMRPCIQAFGADQFDGDDVNESKSKSSFFNWWYFAMSAGSFVAILILNYIQDNLSWELGFGIPCIVMLVVLLLYLLGSPTYRFRLHTHANNPFARIGRVFLNTAIPCRGCSDTDAEQPRTKFLDRAGCSEGDIRDAKALLGLLPIWFTSLGFAVVFSQGTTLFTKQGQTMDREIFSGLKIPAASLQSLSFFTVIFIMPVYDWVLVPAARSLTGRPAGISMLQRIGAGLFMSLLSMVVAALVETRRLDVAAKWGLVDEAGATLPMSVWWLAPQYVLFGLANVFVLVGLQEFFYDQVPSDLKSIGLALYLSILGIGDFLSSFLIALLESITTQGGHGSWFDNNMNRAHVDYFYWLLAGISAIVMLAYAFIAKSYVYRGRDLVCC</sequence>
<proteinExistence type="inferred from homology"/>
<dbReference type="SUPFAM" id="SSF103473">
    <property type="entry name" value="MFS general substrate transporter"/>
    <property type="match status" value="2"/>
</dbReference>
<dbReference type="Pfam" id="PF00854">
    <property type="entry name" value="PTR2"/>
    <property type="match status" value="3"/>
</dbReference>
<dbReference type="InterPro" id="IPR036259">
    <property type="entry name" value="MFS_trans_sf"/>
</dbReference>
<feature type="transmembrane region" description="Helical" evidence="7">
    <location>
        <begin position="726"/>
        <end position="745"/>
    </location>
</feature>
<comment type="similarity">
    <text evidence="2">Belongs to the major facilitator superfamily. Proton-dependent oligopeptide transporter (POT/PTR) (TC 2.A.17) family.</text>
</comment>
<feature type="transmembrane region" description="Helical" evidence="7">
    <location>
        <begin position="484"/>
        <end position="503"/>
    </location>
</feature>
<evidence type="ECO:0000313" key="9">
    <source>
        <dbReference type="Proteomes" id="UP000298416"/>
    </source>
</evidence>
<dbReference type="GO" id="GO:0016020">
    <property type="term" value="C:membrane"/>
    <property type="evidence" value="ECO:0007669"/>
    <property type="project" value="UniProtKB-SubCell"/>
</dbReference>
<organism evidence="8">
    <name type="scientific">Salvia splendens</name>
    <name type="common">Scarlet sage</name>
    <dbReference type="NCBI Taxonomy" id="180675"/>
    <lineage>
        <taxon>Eukaryota</taxon>
        <taxon>Viridiplantae</taxon>
        <taxon>Streptophyta</taxon>
        <taxon>Embryophyta</taxon>
        <taxon>Tracheophyta</taxon>
        <taxon>Spermatophyta</taxon>
        <taxon>Magnoliopsida</taxon>
        <taxon>eudicotyledons</taxon>
        <taxon>Gunneridae</taxon>
        <taxon>Pentapetalae</taxon>
        <taxon>asterids</taxon>
        <taxon>lamiids</taxon>
        <taxon>Lamiales</taxon>
        <taxon>Lamiaceae</taxon>
        <taxon>Nepetoideae</taxon>
        <taxon>Mentheae</taxon>
        <taxon>Salviinae</taxon>
        <taxon>Salvia</taxon>
        <taxon>Salvia subgen. Calosphace</taxon>
        <taxon>core Calosphace</taxon>
    </lineage>
</organism>
<reference evidence="8" key="1">
    <citation type="submission" date="2018-01" db="EMBL/GenBank/DDBJ databases">
        <authorList>
            <person name="Mao J.F."/>
        </authorList>
    </citation>
    <scope>NUCLEOTIDE SEQUENCE</scope>
    <source>
        <strain evidence="8">Huo1</strain>
        <tissue evidence="8">Leaf</tissue>
    </source>
</reference>
<evidence type="ECO:0000256" key="7">
    <source>
        <dbReference type="SAM" id="Phobius"/>
    </source>
</evidence>
<protein>
    <recommendedName>
        <fullName evidence="10">Solute carrier family 15 (Peptide/histidine transporter), member 3/4</fullName>
    </recommendedName>
</protein>
<evidence type="ECO:0000256" key="3">
    <source>
        <dbReference type="ARBA" id="ARBA00022692"/>
    </source>
</evidence>
<dbReference type="AlphaFoldDB" id="A0A8X8Z2Y3"/>
<dbReference type="EMBL" id="PNBA02000019">
    <property type="protein sequence ID" value="KAG6390252.1"/>
    <property type="molecule type" value="Genomic_DNA"/>
</dbReference>
<dbReference type="FunFam" id="1.20.1250.20:FF:000410">
    <property type="entry name" value="POT family protein"/>
    <property type="match status" value="1"/>
</dbReference>
<keyword evidence="9" id="KW-1185">Reference proteome</keyword>
<dbReference type="InterPro" id="IPR000109">
    <property type="entry name" value="POT_fam"/>
</dbReference>
<evidence type="ECO:0000313" key="8">
    <source>
        <dbReference type="EMBL" id="KAG6390252.1"/>
    </source>
</evidence>
<evidence type="ECO:0000256" key="6">
    <source>
        <dbReference type="ARBA" id="ARBA00044504"/>
    </source>
</evidence>
<feature type="transmembrane region" description="Helical" evidence="7">
    <location>
        <begin position="248"/>
        <end position="268"/>
    </location>
</feature>
<evidence type="ECO:0000256" key="5">
    <source>
        <dbReference type="ARBA" id="ARBA00023136"/>
    </source>
</evidence>
<feature type="transmembrane region" description="Helical" evidence="7">
    <location>
        <begin position="636"/>
        <end position="656"/>
    </location>
</feature>
<evidence type="ECO:0000256" key="1">
    <source>
        <dbReference type="ARBA" id="ARBA00004141"/>
    </source>
</evidence>
<keyword evidence="3 7" id="KW-0812">Transmembrane</keyword>
<accession>A0A8X8Z2Y3</accession>
<feature type="transmembrane region" description="Helical" evidence="7">
    <location>
        <begin position="677"/>
        <end position="694"/>
    </location>
</feature>
<keyword evidence="4 7" id="KW-1133">Transmembrane helix</keyword>
<feature type="transmembrane region" description="Helical" evidence="7">
    <location>
        <begin position="592"/>
        <end position="616"/>
    </location>
</feature>
<comment type="subcellular location">
    <subcellularLocation>
        <location evidence="1">Membrane</location>
        <topology evidence="1">Multi-pass membrane protein</topology>
    </subcellularLocation>
</comment>
<feature type="transmembrane region" description="Helical" evidence="7">
    <location>
        <begin position="20"/>
        <end position="39"/>
    </location>
</feature>
<feature type="transmembrane region" description="Helical" evidence="7">
    <location>
        <begin position="332"/>
        <end position="353"/>
    </location>
</feature>
<dbReference type="Gene3D" id="1.20.1250.20">
    <property type="entry name" value="MFS general substrate transporter like domains"/>
    <property type="match status" value="2"/>
</dbReference>
<evidence type="ECO:0008006" key="10">
    <source>
        <dbReference type="Google" id="ProtNLM"/>
    </source>
</evidence>
<comment type="similarity">
    <text evidence="6">Belongs to the major facilitator superfamily. Phosphate:H(+) symporter (TC 2.A.1.9) family.</text>
</comment>
<evidence type="ECO:0000256" key="4">
    <source>
        <dbReference type="ARBA" id="ARBA00022989"/>
    </source>
</evidence>
<feature type="transmembrane region" description="Helical" evidence="7">
    <location>
        <begin position="757"/>
        <end position="782"/>
    </location>
</feature>
<feature type="transmembrane region" description="Helical" evidence="7">
    <location>
        <begin position="377"/>
        <end position="397"/>
    </location>
</feature>
<feature type="transmembrane region" description="Helical" evidence="7">
    <location>
        <begin position="301"/>
        <end position="320"/>
    </location>
</feature>
<dbReference type="Proteomes" id="UP000298416">
    <property type="component" value="Unassembled WGS sequence"/>
</dbReference>
<feature type="transmembrane region" description="Helical" evidence="7">
    <location>
        <begin position="208"/>
        <end position="228"/>
    </location>
</feature>